<name>A0A8X7VG98_BRACI</name>
<comment type="caution">
    <text evidence="2">The sequence shown here is derived from an EMBL/GenBank/DDBJ whole genome shotgun (WGS) entry which is preliminary data.</text>
</comment>
<accession>A0A8X7VG98</accession>
<reference evidence="2 3" key="1">
    <citation type="submission" date="2020-02" db="EMBL/GenBank/DDBJ databases">
        <authorList>
            <person name="Ma Q."/>
            <person name="Huang Y."/>
            <person name="Song X."/>
            <person name="Pei D."/>
        </authorList>
    </citation>
    <scope>NUCLEOTIDE SEQUENCE [LARGE SCALE GENOMIC DNA]</scope>
    <source>
        <strain evidence="2">Sxm20200214</strain>
        <tissue evidence="2">Leaf</tissue>
    </source>
</reference>
<dbReference type="Proteomes" id="UP000886595">
    <property type="component" value="Unassembled WGS sequence"/>
</dbReference>
<gene>
    <name evidence="2" type="ORF">Bca52824_022570</name>
</gene>
<keyword evidence="3" id="KW-1185">Reference proteome</keyword>
<evidence type="ECO:0000313" key="3">
    <source>
        <dbReference type="Proteomes" id="UP000886595"/>
    </source>
</evidence>
<protein>
    <submittedName>
        <fullName evidence="2">Uncharacterized protein</fullName>
    </submittedName>
</protein>
<feature type="region of interest" description="Disordered" evidence="1">
    <location>
        <begin position="1"/>
        <end position="22"/>
    </location>
</feature>
<proteinExistence type="predicted"/>
<dbReference type="EMBL" id="JAAMPC010000005">
    <property type="protein sequence ID" value="KAG2311013.1"/>
    <property type="molecule type" value="Genomic_DNA"/>
</dbReference>
<evidence type="ECO:0000256" key="1">
    <source>
        <dbReference type="SAM" id="MobiDB-lite"/>
    </source>
</evidence>
<dbReference type="AlphaFoldDB" id="A0A8X7VG98"/>
<sequence length="113" mass="12673">MGKNLFRSSPPPEKQSAHQSLAESAVQECMSNINTVISKWTSSSSDEFLFSTNSRREARSSLKPLNVCRAPCTVWFPSTPPRRSSCTPRVEREPGLPRPRKRLCTVVLQIAKI</sequence>
<organism evidence="2 3">
    <name type="scientific">Brassica carinata</name>
    <name type="common">Ethiopian mustard</name>
    <name type="synonym">Abyssinian cabbage</name>
    <dbReference type="NCBI Taxonomy" id="52824"/>
    <lineage>
        <taxon>Eukaryota</taxon>
        <taxon>Viridiplantae</taxon>
        <taxon>Streptophyta</taxon>
        <taxon>Embryophyta</taxon>
        <taxon>Tracheophyta</taxon>
        <taxon>Spermatophyta</taxon>
        <taxon>Magnoliopsida</taxon>
        <taxon>eudicotyledons</taxon>
        <taxon>Gunneridae</taxon>
        <taxon>Pentapetalae</taxon>
        <taxon>rosids</taxon>
        <taxon>malvids</taxon>
        <taxon>Brassicales</taxon>
        <taxon>Brassicaceae</taxon>
        <taxon>Brassiceae</taxon>
        <taxon>Brassica</taxon>
    </lineage>
</organism>
<evidence type="ECO:0000313" key="2">
    <source>
        <dbReference type="EMBL" id="KAG2311013.1"/>
    </source>
</evidence>